<dbReference type="EnsemblPlants" id="MELO3C001302.2.1">
    <property type="protein sequence ID" value="MELO3C001302.2.1"/>
    <property type="gene ID" value="MELO3C001302.2"/>
</dbReference>
<dbReference type="Gramene" id="MELO3C001302.2.1">
    <property type="protein sequence ID" value="MELO3C001302.2.1"/>
    <property type="gene ID" value="MELO3C001302.2"/>
</dbReference>
<sequence>TGSHGFLEGFLSSGDGGGGETTLGGVRRWKQMDRRRRRWLGAKRRSVKLHGCDCGLGFTGEEGEEELRSRRLFVFRRRRRRTK</sequence>
<protein>
    <submittedName>
        <fullName evidence="2">Uncharacterized protein</fullName>
    </submittedName>
</protein>
<organism evidence="2">
    <name type="scientific">Cucumis melo</name>
    <name type="common">Muskmelon</name>
    <dbReference type="NCBI Taxonomy" id="3656"/>
    <lineage>
        <taxon>Eukaryota</taxon>
        <taxon>Viridiplantae</taxon>
        <taxon>Streptophyta</taxon>
        <taxon>Embryophyta</taxon>
        <taxon>Tracheophyta</taxon>
        <taxon>Spermatophyta</taxon>
        <taxon>Magnoliopsida</taxon>
        <taxon>eudicotyledons</taxon>
        <taxon>Gunneridae</taxon>
        <taxon>Pentapetalae</taxon>
        <taxon>rosids</taxon>
        <taxon>fabids</taxon>
        <taxon>Cucurbitales</taxon>
        <taxon>Cucurbitaceae</taxon>
        <taxon>Benincaseae</taxon>
        <taxon>Cucumis</taxon>
    </lineage>
</organism>
<name>A0A9I9CCW3_CUCME</name>
<reference evidence="2" key="1">
    <citation type="submission" date="2023-03" db="UniProtKB">
        <authorList>
            <consortium name="EnsemblPlants"/>
        </authorList>
    </citation>
    <scope>IDENTIFICATION</scope>
</reference>
<accession>A0A9I9CCW3</accession>
<evidence type="ECO:0000256" key="1">
    <source>
        <dbReference type="SAM" id="MobiDB-lite"/>
    </source>
</evidence>
<dbReference type="AlphaFoldDB" id="A0A9I9CCW3"/>
<proteinExistence type="predicted"/>
<feature type="compositionally biased region" description="Low complexity" evidence="1">
    <location>
        <begin position="1"/>
        <end position="13"/>
    </location>
</feature>
<feature type="region of interest" description="Disordered" evidence="1">
    <location>
        <begin position="1"/>
        <end position="25"/>
    </location>
</feature>
<evidence type="ECO:0000313" key="2">
    <source>
        <dbReference type="EnsemblPlants" id="MELO3C001302.2.1"/>
    </source>
</evidence>